<evidence type="ECO:0000313" key="4">
    <source>
        <dbReference type="Proteomes" id="UP001241092"/>
    </source>
</evidence>
<feature type="region of interest" description="Disordered" evidence="2">
    <location>
        <begin position="110"/>
        <end position="143"/>
    </location>
</feature>
<protein>
    <recommendedName>
        <fullName evidence="5">Scaffolding protein</fullName>
    </recommendedName>
</protein>
<dbReference type="AlphaFoldDB" id="A0AAI8XM48"/>
<evidence type="ECO:0008006" key="5">
    <source>
        <dbReference type="Google" id="ProtNLM"/>
    </source>
</evidence>
<feature type="compositionally biased region" description="Polar residues" evidence="2">
    <location>
        <begin position="125"/>
        <end position="136"/>
    </location>
</feature>
<keyword evidence="1" id="KW-0175">Coiled coil</keyword>
<name>A0AAI8XM48_MYCME</name>
<accession>A0AAI8XM48</accession>
<feature type="compositionally biased region" description="Low complexity" evidence="2">
    <location>
        <begin position="1"/>
        <end position="10"/>
    </location>
</feature>
<reference evidence="3" key="1">
    <citation type="submission" date="2023-03" db="EMBL/GenBank/DDBJ databases">
        <title>Draft genome sequence of a Mycolicibacterium mageritense strain H4_3_1 isolated from a hybrid biological-inorganic system reactor.</title>
        <authorList>
            <person name="Feng X."/>
            <person name="Kazama D."/>
            <person name="Sato K."/>
            <person name="Kobayashi H."/>
        </authorList>
    </citation>
    <scope>NUCLEOTIDE SEQUENCE</scope>
    <source>
        <strain evidence="3">H4_3_1</strain>
    </source>
</reference>
<organism evidence="3 4">
    <name type="scientific">Mycolicibacterium mageritense</name>
    <name type="common">Mycobacterium mageritense</name>
    <dbReference type="NCBI Taxonomy" id="53462"/>
    <lineage>
        <taxon>Bacteria</taxon>
        <taxon>Bacillati</taxon>
        <taxon>Actinomycetota</taxon>
        <taxon>Actinomycetes</taxon>
        <taxon>Mycobacteriales</taxon>
        <taxon>Mycobacteriaceae</taxon>
        <taxon>Mycolicibacterium</taxon>
    </lineage>
</organism>
<dbReference type="Proteomes" id="UP001241092">
    <property type="component" value="Chromosome"/>
</dbReference>
<feature type="region of interest" description="Disordered" evidence="2">
    <location>
        <begin position="1"/>
        <end position="24"/>
    </location>
</feature>
<evidence type="ECO:0000256" key="1">
    <source>
        <dbReference type="SAM" id="Coils"/>
    </source>
</evidence>
<sequence length="143" mass="15286">MDHPVTEPTPIETPEPPAAEAPTDVNAGLVEARDRYRGQRDTARQELAAANERIARMQRAEVERLASAGLSHPEDLFSLSGNDIGDYLTDDGDIDPAKVAADVEAILSERPGLRRPAPAADRSQGLGTTAATSPENFSGLFHD</sequence>
<feature type="coiled-coil region" evidence="1">
    <location>
        <begin position="33"/>
        <end position="60"/>
    </location>
</feature>
<proteinExistence type="predicted"/>
<evidence type="ECO:0000256" key="2">
    <source>
        <dbReference type="SAM" id="MobiDB-lite"/>
    </source>
</evidence>
<dbReference type="EMBL" id="AP027452">
    <property type="protein sequence ID" value="BDY27536.1"/>
    <property type="molecule type" value="Genomic_DNA"/>
</dbReference>
<gene>
    <name evidence="3" type="ORF">hbim_01460</name>
</gene>
<evidence type="ECO:0000313" key="3">
    <source>
        <dbReference type="EMBL" id="BDY27536.1"/>
    </source>
</evidence>